<dbReference type="Proteomes" id="UP001054252">
    <property type="component" value="Unassembled WGS sequence"/>
</dbReference>
<evidence type="ECO:0000313" key="3">
    <source>
        <dbReference type="Proteomes" id="UP001054252"/>
    </source>
</evidence>
<dbReference type="AlphaFoldDB" id="A0AAV5K4I6"/>
<feature type="region of interest" description="Disordered" evidence="1">
    <location>
        <begin position="126"/>
        <end position="154"/>
    </location>
</feature>
<gene>
    <name evidence="2" type="ORF">SLEP1_g29618</name>
</gene>
<sequence>MSSSTAISSLSSSLKPLTGSLRIDAVIQGYGPRNTMRSVTSDYYHYTIPPPPPRSHSLVNDANVLRSRAEARMSQRGVARWRAEVEVALHDQGREAGVDVKMPLLLVETLVLKMFSEGILSVGREGQMGDLSSSSGVGSDSSNSRSVSGERRVEEYSTIPTNILEVDDRRGRCYDEREGVVGEVMGYKSCWRSRGELGHLVENYGIPPYVLTRFPIPELLVALLKEYGIGLTQLVPNGVRLVGGSGKEKGWFYFTPRVAGDKSRNLFTAGPSSIKGWKEKFFFADDTEWGRRDREVEELSKWRGKKLNPNKYELGEVEKNEVKRLERGGGDLVDIMYLTSSEVVESFGIYGRSSLSEEEMNRLRAGGRPVRLLEKRSKVLATGAMEERVEGGTSRSHQSAGARAEVGSNSEPRRVAEGEAAARKRQRVEEVQPLQIEASIEFVPRPPAVEVGPALREVEEVVLGRGRALSLILGKSLASTSLGGLLRSVSLTPTFPKWICRGPGTRWP</sequence>
<evidence type="ECO:0000256" key="1">
    <source>
        <dbReference type="SAM" id="MobiDB-lite"/>
    </source>
</evidence>
<comment type="caution">
    <text evidence="2">The sequence shown here is derived from an EMBL/GenBank/DDBJ whole genome shotgun (WGS) entry which is preliminary data.</text>
</comment>
<organism evidence="2 3">
    <name type="scientific">Rubroshorea leprosula</name>
    <dbReference type="NCBI Taxonomy" id="152421"/>
    <lineage>
        <taxon>Eukaryota</taxon>
        <taxon>Viridiplantae</taxon>
        <taxon>Streptophyta</taxon>
        <taxon>Embryophyta</taxon>
        <taxon>Tracheophyta</taxon>
        <taxon>Spermatophyta</taxon>
        <taxon>Magnoliopsida</taxon>
        <taxon>eudicotyledons</taxon>
        <taxon>Gunneridae</taxon>
        <taxon>Pentapetalae</taxon>
        <taxon>rosids</taxon>
        <taxon>malvids</taxon>
        <taxon>Malvales</taxon>
        <taxon>Dipterocarpaceae</taxon>
        <taxon>Rubroshorea</taxon>
    </lineage>
</organism>
<protein>
    <submittedName>
        <fullName evidence="2">Uncharacterized protein</fullName>
    </submittedName>
</protein>
<proteinExistence type="predicted"/>
<dbReference type="EMBL" id="BPVZ01000052">
    <property type="protein sequence ID" value="GKV19340.1"/>
    <property type="molecule type" value="Genomic_DNA"/>
</dbReference>
<name>A0AAV5K4I6_9ROSI</name>
<feature type="region of interest" description="Disordered" evidence="1">
    <location>
        <begin position="383"/>
        <end position="428"/>
    </location>
</feature>
<accession>A0AAV5K4I6</accession>
<evidence type="ECO:0000313" key="2">
    <source>
        <dbReference type="EMBL" id="GKV19340.1"/>
    </source>
</evidence>
<keyword evidence="3" id="KW-1185">Reference proteome</keyword>
<reference evidence="2 3" key="1">
    <citation type="journal article" date="2021" name="Commun. Biol.">
        <title>The genome of Shorea leprosula (Dipterocarpaceae) highlights the ecological relevance of drought in aseasonal tropical rainforests.</title>
        <authorList>
            <person name="Ng K.K.S."/>
            <person name="Kobayashi M.J."/>
            <person name="Fawcett J.A."/>
            <person name="Hatakeyama M."/>
            <person name="Paape T."/>
            <person name="Ng C.H."/>
            <person name="Ang C.C."/>
            <person name="Tnah L.H."/>
            <person name="Lee C.T."/>
            <person name="Nishiyama T."/>
            <person name="Sese J."/>
            <person name="O'Brien M.J."/>
            <person name="Copetti D."/>
            <person name="Mohd Noor M.I."/>
            <person name="Ong R.C."/>
            <person name="Putra M."/>
            <person name="Sireger I.Z."/>
            <person name="Indrioko S."/>
            <person name="Kosugi Y."/>
            <person name="Izuno A."/>
            <person name="Isagi Y."/>
            <person name="Lee S.L."/>
            <person name="Shimizu K.K."/>
        </authorList>
    </citation>
    <scope>NUCLEOTIDE SEQUENCE [LARGE SCALE GENOMIC DNA]</scope>
    <source>
        <strain evidence="2">214</strain>
    </source>
</reference>
<feature type="compositionally biased region" description="Low complexity" evidence="1">
    <location>
        <begin position="132"/>
        <end position="147"/>
    </location>
</feature>
<feature type="compositionally biased region" description="Basic and acidic residues" evidence="1">
    <location>
        <begin position="411"/>
        <end position="428"/>
    </location>
</feature>